<gene>
    <name evidence="3" type="ORF">Saso_32700</name>
</gene>
<feature type="compositionally biased region" description="Gly residues" evidence="1">
    <location>
        <begin position="16"/>
        <end position="30"/>
    </location>
</feature>
<keyword evidence="2" id="KW-0812">Transmembrane</keyword>
<protein>
    <recommendedName>
        <fullName evidence="5">Integral membrane protein</fullName>
    </recommendedName>
</protein>
<comment type="caution">
    <text evidence="3">The sequence shown here is derived from an EMBL/GenBank/DDBJ whole genome shotgun (WGS) entry which is preliminary data.</text>
</comment>
<keyword evidence="4" id="KW-1185">Reference proteome</keyword>
<sequence length="100" mass="10383">MNAAHSSPQVPVPSVGNGGGSGSSSGGSSGHNGDDGGKKLRKYEIWIILLTGGFVGFVAGTLKRMMDHVSYFEAIATGVVVGFALPGFIIMIIRFIRNQS</sequence>
<proteinExistence type="predicted"/>
<feature type="transmembrane region" description="Helical" evidence="2">
    <location>
        <begin position="45"/>
        <end position="62"/>
    </location>
</feature>
<dbReference type="EMBL" id="BNEB01000003">
    <property type="protein sequence ID" value="GHI61620.1"/>
    <property type="molecule type" value="Genomic_DNA"/>
</dbReference>
<feature type="transmembrane region" description="Helical" evidence="2">
    <location>
        <begin position="74"/>
        <end position="96"/>
    </location>
</feature>
<dbReference type="GeneID" id="91471147"/>
<evidence type="ECO:0000256" key="2">
    <source>
        <dbReference type="SAM" id="Phobius"/>
    </source>
</evidence>
<feature type="compositionally biased region" description="Low complexity" evidence="1">
    <location>
        <begin position="1"/>
        <end position="15"/>
    </location>
</feature>
<dbReference type="RefSeq" id="WP_189920918.1">
    <property type="nucleotide sequence ID" value="NZ_BMSI01000004.1"/>
</dbReference>
<evidence type="ECO:0008006" key="5">
    <source>
        <dbReference type="Google" id="ProtNLM"/>
    </source>
</evidence>
<dbReference type="Proteomes" id="UP000649259">
    <property type="component" value="Unassembled WGS sequence"/>
</dbReference>
<evidence type="ECO:0000313" key="4">
    <source>
        <dbReference type="Proteomes" id="UP000649259"/>
    </source>
</evidence>
<accession>A0ABQ3S0R2</accession>
<keyword evidence="2" id="KW-1133">Transmembrane helix</keyword>
<evidence type="ECO:0000256" key="1">
    <source>
        <dbReference type="SAM" id="MobiDB-lite"/>
    </source>
</evidence>
<feature type="region of interest" description="Disordered" evidence="1">
    <location>
        <begin position="1"/>
        <end position="35"/>
    </location>
</feature>
<name>A0ABQ3S0R2_9ACTN</name>
<reference evidence="4" key="1">
    <citation type="submission" date="2023-07" db="EMBL/GenBank/DDBJ databases">
        <title>Whole genome shotgun sequence of Streptomyces cacaoi subsp. asoensis NBRC 13813.</title>
        <authorList>
            <person name="Komaki H."/>
            <person name="Tamura T."/>
        </authorList>
    </citation>
    <scope>NUCLEOTIDE SEQUENCE [LARGE SCALE GENOMIC DNA]</scope>
    <source>
        <strain evidence="4">NBRC 13813</strain>
    </source>
</reference>
<keyword evidence="2" id="KW-0472">Membrane</keyword>
<organism evidence="3 4">
    <name type="scientific">Streptomyces asoensis</name>
    <dbReference type="NCBI Taxonomy" id="249586"/>
    <lineage>
        <taxon>Bacteria</taxon>
        <taxon>Bacillati</taxon>
        <taxon>Actinomycetota</taxon>
        <taxon>Actinomycetes</taxon>
        <taxon>Kitasatosporales</taxon>
        <taxon>Streptomycetaceae</taxon>
        <taxon>Streptomyces</taxon>
    </lineage>
</organism>
<evidence type="ECO:0000313" key="3">
    <source>
        <dbReference type="EMBL" id="GHI61620.1"/>
    </source>
</evidence>